<evidence type="ECO:0000313" key="3">
    <source>
        <dbReference type="Proteomes" id="UP000473905"/>
    </source>
</evidence>
<accession>A0A6L3FP90</accession>
<dbReference type="Proteomes" id="UP000473905">
    <property type="component" value="Unassembled WGS sequence"/>
</dbReference>
<comment type="caution">
    <text evidence="2">The sequence shown here is derived from an EMBL/GenBank/DDBJ whole genome shotgun (WGS) entry which is preliminary data.</text>
</comment>
<dbReference type="EMBL" id="VWKB01000115">
    <property type="protein sequence ID" value="KAA4082933.1"/>
    <property type="molecule type" value="Genomic_DNA"/>
</dbReference>
<evidence type="ECO:0000256" key="1">
    <source>
        <dbReference type="SAM" id="Phobius"/>
    </source>
</evidence>
<sequence>SIHPILCCYHIHSYSSACSSSISSSNSSCIKANISPVIAFLIHLNPGAISSTIFSHSIVHHSGIVLFSLSIVIIVNSSRSRNSNCCTKSHSC</sequence>
<proteinExistence type="predicted"/>
<keyword evidence="1" id="KW-0472">Membrane</keyword>
<evidence type="ECO:0000313" key="2">
    <source>
        <dbReference type="EMBL" id="KAA4082933.1"/>
    </source>
</evidence>
<name>A0A6L3FP90_BACOV</name>
<feature type="non-terminal residue" evidence="2">
    <location>
        <position position="1"/>
    </location>
</feature>
<reference evidence="2 3" key="1">
    <citation type="journal article" date="2019" name="Nat. Med.">
        <title>A library of human gut bacterial isolates paired with longitudinal multiomics data enables mechanistic microbiome research.</title>
        <authorList>
            <person name="Poyet M."/>
            <person name="Groussin M."/>
            <person name="Gibbons S.M."/>
            <person name="Avila-Pacheco J."/>
            <person name="Jiang X."/>
            <person name="Kearney S.M."/>
            <person name="Perrotta A.R."/>
            <person name="Berdy B."/>
            <person name="Zhao S."/>
            <person name="Lieberman T.D."/>
            <person name="Swanson P.K."/>
            <person name="Smith M."/>
            <person name="Roesemann S."/>
            <person name="Alexander J.E."/>
            <person name="Rich S.A."/>
            <person name="Livny J."/>
            <person name="Vlamakis H."/>
            <person name="Clish C."/>
            <person name="Bullock K."/>
            <person name="Deik A."/>
            <person name="Scott J."/>
            <person name="Pierce K.A."/>
            <person name="Xavier R.J."/>
            <person name="Alm E.J."/>
        </authorList>
    </citation>
    <scope>NUCLEOTIDE SEQUENCE [LARGE SCALE GENOMIC DNA]</scope>
    <source>
        <strain evidence="2 3">BIOML-A134</strain>
    </source>
</reference>
<gene>
    <name evidence="2" type="ORF">F3D66_31625</name>
</gene>
<organism evidence="2 3">
    <name type="scientific">Bacteroides ovatus</name>
    <dbReference type="NCBI Taxonomy" id="28116"/>
    <lineage>
        <taxon>Bacteria</taxon>
        <taxon>Pseudomonadati</taxon>
        <taxon>Bacteroidota</taxon>
        <taxon>Bacteroidia</taxon>
        <taxon>Bacteroidales</taxon>
        <taxon>Bacteroidaceae</taxon>
        <taxon>Bacteroides</taxon>
    </lineage>
</organism>
<keyword evidence="3" id="KW-1185">Reference proteome</keyword>
<feature type="transmembrane region" description="Helical" evidence="1">
    <location>
        <begin position="53"/>
        <end position="75"/>
    </location>
</feature>
<keyword evidence="1" id="KW-1133">Transmembrane helix</keyword>
<keyword evidence="1" id="KW-0812">Transmembrane</keyword>
<dbReference type="AlphaFoldDB" id="A0A6L3FP90"/>
<protein>
    <submittedName>
        <fullName evidence="2">Uncharacterized protein</fullName>
    </submittedName>
</protein>